<keyword evidence="2" id="KW-0678">Repressor</keyword>
<comment type="caution">
    <text evidence="7">The sequence shown here is derived from an EMBL/GenBank/DDBJ whole genome shotgun (WGS) entry which is preliminary data.</text>
</comment>
<dbReference type="InterPro" id="IPR013907">
    <property type="entry name" value="Sds3"/>
</dbReference>
<comment type="subcellular location">
    <subcellularLocation>
        <location evidence="1">Nucleus</location>
    </subcellularLocation>
</comment>
<feature type="compositionally biased region" description="Low complexity" evidence="6">
    <location>
        <begin position="90"/>
        <end position="113"/>
    </location>
</feature>
<evidence type="ECO:0000313" key="8">
    <source>
        <dbReference type="Proteomes" id="UP000605846"/>
    </source>
</evidence>
<keyword evidence="8" id="KW-1185">Reference proteome</keyword>
<feature type="compositionally biased region" description="Low complexity" evidence="6">
    <location>
        <begin position="22"/>
        <end position="37"/>
    </location>
</feature>
<feature type="compositionally biased region" description="Acidic residues" evidence="6">
    <location>
        <begin position="74"/>
        <end position="83"/>
    </location>
</feature>
<feature type="compositionally biased region" description="Basic and acidic residues" evidence="6">
    <location>
        <begin position="258"/>
        <end position="280"/>
    </location>
</feature>
<feature type="compositionally biased region" description="Basic and acidic residues" evidence="6">
    <location>
        <begin position="171"/>
        <end position="203"/>
    </location>
</feature>
<evidence type="ECO:0000256" key="1">
    <source>
        <dbReference type="ARBA" id="ARBA00004123"/>
    </source>
</evidence>
<dbReference type="Proteomes" id="UP000605846">
    <property type="component" value="Unassembled WGS sequence"/>
</dbReference>
<sequence>MESLPESVLDSNRSEDGPGQISSKLSLGSSPSVLSPEEPLDGDGPLTPTDRIDDVEELFAYHEDSPEPLSNESTDTDNDAANDDDLHSASPLSSVPDDFPLSPSSSPKPTDTLLARKRKKEDEDEDGEDDHGQEEMEAGDCPKESNENQDETENNSNKRHKQDCGSEEENGDNHGNSEEEAHEGLSEESKASKEADEHVRINGDTKGYNNKRRASKSLDGSPRRRRRTSKDSVSDSDMDKIERIPDDMERDDETQAMEDGKRAKSEREKQTKESVKDSRAKSNKPIATDPAGNGAVDHVNDDYDYHLRHKEAFEALTHIEIEFARLRDKMYQEKMAELNEEATMIANGTHPELVALMEEIEARKGQRIRTAEAWRKHQHQSFQQQFEGFEYQANVHFISQKSALRREIITSINGRRWKMDEERGKLNEGVAAATPQSLVPNTHSMLLQKRERKEEASELQDIKEVIGFPMAPKPSGLTDKDIREDLAALGVSKE</sequence>
<dbReference type="EMBL" id="JABAYA010000006">
    <property type="protein sequence ID" value="KAF7731851.1"/>
    <property type="molecule type" value="Genomic_DNA"/>
</dbReference>
<dbReference type="AlphaFoldDB" id="A0A8H7ETY1"/>
<gene>
    <name evidence="7" type="primary">DEP1</name>
    <name evidence="7" type="ORF">EC973_007682</name>
</gene>
<evidence type="ECO:0000256" key="3">
    <source>
        <dbReference type="ARBA" id="ARBA00023015"/>
    </source>
</evidence>
<reference evidence="7" key="1">
    <citation type="submission" date="2020-01" db="EMBL/GenBank/DDBJ databases">
        <title>Genome Sequencing of Three Apophysomyces-Like Fungal Strains Confirms a Novel Fungal Genus in the Mucoromycota with divergent Burkholderia-like Endosymbiotic Bacteria.</title>
        <authorList>
            <person name="Stajich J.E."/>
            <person name="Macias A.M."/>
            <person name="Carter-House D."/>
            <person name="Lovett B."/>
            <person name="Kasson L.R."/>
            <person name="Berry K."/>
            <person name="Grigoriev I."/>
            <person name="Chang Y."/>
            <person name="Spatafora J."/>
            <person name="Kasson M.T."/>
        </authorList>
    </citation>
    <scope>NUCLEOTIDE SEQUENCE</scope>
    <source>
        <strain evidence="7">NRRL A-21654</strain>
    </source>
</reference>
<evidence type="ECO:0000256" key="6">
    <source>
        <dbReference type="SAM" id="MobiDB-lite"/>
    </source>
</evidence>
<evidence type="ECO:0000256" key="5">
    <source>
        <dbReference type="ARBA" id="ARBA00023242"/>
    </source>
</evidence>
<proteinExistence type="predicted"/>
<dbReference type="PANTHER" id="PTHR21964">
    <property type="entry name" value="BREAST CANCER METASTASIS-SUPPRESSOR 1"/>
    <property type="match status" value="1"/>
</dbReference>
<evidence type="ECO:0000313" key="7">
    <source>
        <dbReference type="EMBL" id="KAF7731851.1"/>
    </source>
</evidence>
<dbReference type="GO" id="GO:0010468">
    <property type="term" value="P:regulation of gene expression"/>
    <property type="evidence" value="ECO:0007669"/>
    <property type="project" value="UniProtKB-ARBA"/>
</dbReference>
<keyword evidence="5" id="KW-0539">Nucleus</keyword>
<dbReference type="GO" id="GO:0005654">
    <property type="term" value="C:nucleoplasm"/>
    <property type="evidence" value="ECO:0007669"/>
    <property type="project" value="UniProtKB-ARBA"/>
</dbReference>
<keyword evidence="4" id="KW-0804">Transcription</keyword>
<dbReference type="SMART" id="SM01401">
    <property type="entry name" value="Sds3"/>
    <property type="match status" value="1"/>
</dbReference>
<dbReference type="OrthoDB" id="20886at2759"/>
<feature type="region of interest" description="Disordered" evidence="6">
    <location>
        <begin position="1"/>
        <end position="296"/>
    </location>
</feature>
<dbReference type="Pfam" id="PF08598">
    <property type="entry name" value="Sds3"/>
    <property type="match status" value="1"/>
</dbReference>
<evidence type="ECO:0000256" key="4">
    <source>
        <dbReference type="ARBA" id="ARBA00023163"/>
    </source>
</evidence>
<accession>A0A8H7ETY1</accession>
<keyword evidence="3" id="KW-0805">Transcription regulation</keyword>
<name>A0A8H7ETY1_9FUNG</name>
<feature type="compositionally biased region" description="Basic and acidic residues" evidence="6">
    <location>
        <begin position="229"/>
        <end position="247"/>
    </location>
</feature>
<evidence type="ECO:0000256" key="2">
    <source>
        <dbReference type="ARBA" id="ARBA00022491"/>
    </source>
</evidence>
<dbReference type="Gene3D" id="1.20.5.1500">
    <property type="match status" value="1"/>
</dbReference>
<organism evidence="7 8">
    <name type="scientific">Apophysomyces ossiformis</name>
    <dbReference type="NCBI Taxonomy" id="679940"/>
    <lineage>
        <taxon>Eukaryota</taxon>
        <taxon>Fungi</taxon>
        <taxon>Fungi incertae sedis</taxon>
        <taxon>Mucoromycota</taxon>
        <taxon>Mucoromycotina</taxon>
        <taxon>Mucoromycetes</taxon>
        <taxon>Mucorales</taxon>
        <taxon>Mucorineae</taxon>
        <taxon>Mucoraceae</taxon>
        <taxon>Apophysomyces</taxon>
    </lineage>
</organism>
<feature type="compositionally biased region" description="Acidic residues" evidence="6">
    <location>
        <begin position="122"/>
        <end position="138"/>
    </location>
</feature>
<protein>
    <submittedName>
        <fullName evidence="7">Transcriptional regulatory protein</fullName>
    </submittedName>
</protein>